<dbReference type="InterPro" id="IPR036726">
    <property type="entry name" value="GTP1_OBG_dom_sf"/>
</dbReference>
<dbReference type="InterPro" id="IPR045086">
    <property type="entry name" value="OBG_GTPase"/>
</dbReference>
<comment type="subcellular location">
    <subcellularLocation>
        <location evidence="1">Nucleus</location>
        <location evidence="1">Nucleolus</location>
    </subcellularLocation>
</comment>
<feature type="domain" description="Obg" evidence="8">
    <location>
        <begin position="47"/>
        <end position="182"/>
    </location>
</feature>
<dbReference type="PROSITE" id="PS51710">
    <property type="entry name" value="G_OBG"/>
    <property type="match status" value="1"/>
</dbReference>
<comment type="caution">
    <text evidence="9">The sequence shown here is derived from an EMBL/GenBank/DDBJ whole genome shotgun (WGS) entry which is preliminary data.</text>
</comment>
<dbReference type="AlphaFoldDB" id="A0AAN9BFU1"/>
<dbReference type="PROSITE" id="PS51883">
    <property type="entry name" value="OBG"/>
    <property type="match status" value="1"/>
</dbReference>
<sequence length="417" mass="46042">MARACLQVKGFMPCQYILGHQKRFMGSFRRTDTPEKSNAKSVPNKKKSFIDSLRIYARGGAGGQGLVKFGGIGGDGGNVVVVAKDKQTLINVYQKCPTRRFVAGNGANSTKFCLCGDKGTDMEIFVPPGVELVTDEGQVLGDLNKEGDRAIAAYGGKGGNPDNQFIGRRGDARSVRLDLKVIADVGLVGFPNAGKSTFLKAVSRAKPKIASYPFTTIRPQIGIAEFPDFRKISVADLPGLIEGAHANFGMGHRFLKHVERTKLLLFVVDVNGFQLAQGYPSRTAFQTVLLLNKELELYRPDLLSKPALLVVNKMDTDLDHHLTEEVMSNLESLPVSMETVVEEMRPETLIKFDDILTMSAKNRENTDLVMKRVRALLDQYADKQLAEQQKEKAMMPFDEGMDGIFEKDREHAKQKLA</sequence>
<dbReference type="Gene3D" id="3.40.50.300">
    <property type="entry name" value="P-loop containing nucleotide triphosphate hydrolases"/>
    <property type="match status" value="1"/>
</dbReference>
<protein>
    <recommendedName>
        <fullName evidence="11">GTP-binding protein 10</fullName>
    </recommendedName>
</protein>
<keyword evidence="3" id="KW-0690">Ribosome biogenesis</keyword>
<gene>
    <name evidence="9" type="ORF">V1264_019360</name>
</gene>
<evidence type="ECO:0000256" key="6">
    <source>
        <dbReference type="ARBA" id="ARBA00023242"/>
    </source>
</evidence>
<keyword evidence="10" id="KW-1185">Reference proteome</keyword>
<dbReference type="EMBL" id="JBAMIC010000008">
    <property type="protein sequence ID" value="KAK7104682.1"/>
    <property type="molecule type" value="Genomic_DNA"/>
</dbReference>
<organism evidence="9 10">
    <name type="scientific">Littorina saxatilis</name>
    <dbReference type="NCBI Taxonomy" id="31220"/>
    <lineage>
        <taxon>Eukaryota</taxon>
        <taxon>Metazoa</taxon>
        <taxon>Spiralia</taxon>
        <taxon>Lophotrochozoa</taxon>
        <taxon>Mollusca</taxon>
        <taxon>Gastropoda</taxon>
        <taxon>Caenogastropoda</taxon>
        <taxon>Littorinimorpha</taxon>
        <taxon>Littorinoidea</taxon>
        <taxon>Littorinidae</taxon>
        <taxon>Littorina</taxon>
    </lineage>
</organism>
<keyword evidence="5" id="KW-0342">GTP-binding</keyword>
<evidence type="ECO:0000313" key="10">
    <source>
        <dbReference type="Proteomes" id="UP001374579"/>
    </source>
</evidence>
<evidence type="ECO:0000256" key="3">
    <source>
        <dbReference type="ARBA" id="ARBA00022517"/>
    </source>
</evidence>
<reference evidence="9 10" key="1">
    <citation type="submission" date="2024-02" db="EMBL/GenBank/DDBJ databases">
        <title>Chromosome-scale genome assembly of the rough periwinkle Littorina saxatilis.</title>
        <authorList>
            <person name="De Jode A."/>
            <person name="Faria R."/>
            <person name="Formenti G."/>
            <person name="Sims Y."/>
            <person name="Smith T.P."/>
            <person name="Tracey A."/>
            <person name="Wood J.M.D."/>
            <person name="Zagrodzka Z.B."/>
            <person name="Johannesson K."/>
            <person name="Butlin R.K."/>
            <person name="Leder E.H."/>
        </authorList>
    </citation>
    <scope>NUCLEOTIDE SEQUENCE [LARGE SCALE GENOMIC DNA]</scope>
    <source>
        <strain evidence="9">Snail1</strain>
        <tissue evidence="9">Muscle</tissue>
    </source>
</reference>
<dbReference type="PANTHER" id="PTHR11702:SF43">
    <property type="entry name" value="GTP-BINDING PROTEIN 10"/>
    <property type="match status" value="1"/>
</dbReference>
<dbReference type="Proteomes" id="UP001374579">
    <property type="component" value="Unassembled WGS sequence"/>
</dbReference>
<accession>A0AAN9BFU1</accession>
<evidence type="ECO:0000313" key="9">
    <source>
        <dbReference type="EMBL" id="KAK7104682.1"/>
    </source>
</evidence>
<dbReference type="GO" id="GO:0005730">
    <property type="term" value="C:nucleolus"/>
    <property type="evidence" value="ECO:0007669"/>
    <property type="project" value="UniProtKB-SubCell"/>
</dbReference>
<dbReference type="PRINTS" id="PR00326">
    <property type="entry name" value="GTP1OBG"/>
</dbReference>
<dbReference type="InterPro" id="IPR031167">
    <property type="entry name" value="G_OBG"/>
</dbReference>
<dbReference type="InterPro" id="IPR014100">
    <property type="entry name" value="GTP-bd_Obg/CgtA"/>
</dbReference>
<proteinExistence type="inferred from homology"/>
<dbReference type="InterPro" id="IPR006073">
    <property type="entry name" value="GTP-bd"/>
</dbReference>
<dbReference type="PIRSF" id="PIRSF002401">
    <property type="entry name" value="GTP_bd_Obg/CgtA"/>
    <property type="match status" value="1"/>
</dbReference>
<evidence type="ECO:0008006" key="11">
    <source>
        <dbReference type="Google" id="ProtNLM"/>
    </source>
</evidence>
<dbReference type="PANTHER" id="PTHR11702">
    <property type="entry name" value="DEVELOPMENTALLY REGULATED GTP-BINDING PROTEIN-RELATED"/>
    <property type="match status" value="1"/>
</dbReference>
<feature type="domain" description="OBG-type G" evidence="7">
    <location>
        <begin position="183"/>
        <end position="378"/>
    </location>
</feature>
<dbReference type="InterPro" id="IPR027417">
    <property type="entry name" value="P-loop_NTPase"/>
</dbReference>
<evidence type="ECO:0000256" key="2">
    <source>
        <dbReference type="ARBA" id="ARBA00007699"/>
    </source>
</evidence>
<dbReference type="GO" id="GO:0005525">
    <property type="term" value="F:GTP binding"/>
    <property type="evidence" value="ECO:0007669"/>
    <property type="project" value="UniProtKB-KW"/>
</dbReference>
<dbReference type="GO" id="GO:0000287">
    <property type="term" value="F:magnesium ion binding"/>
    <property type="evidence" value="ECO:0007669"/>
    <property type="project" value="InterPro"/>
</dbReference>
<dbReference type="SUPFAM" id="SSF52540">
    <property type="entry name" value="P-loop containing nucleoside triphosphate hydrolases"/>
    <property type="match status" value="1"/>
</dbReference>
<evidence type="ECO:0000259" key="7">
    <source>
        <dbReference type="PROSITE" id="PS51710"/>
    </source>
</evidence>
<keyword evidence="6" id="KW-0539">Nucleus</keyword>
<dbReference type="GO" id="GO:0005739">
    <property type="term" value="C:mitochondrion"/>
    <property type="evidence" value="ECO:0007669"/>
    <property type="project" value="TreeGrafter"/>
</dbReference>
<keyword evidence="4" id="KW-0547">Nucleotide-binding</keyword>
<name>A0AAN9BFU1_9CAEN</name>
<dbReference type="Pfam" id="PF01926">
    <property type="entry name" value="MMR_HSR1"/>
    <property type="match status" value="1"/>
</dbReference>
<dbReference type="Pfam" id="PF01018">
    <property type="entry name" value="GTP1_OBG"/>
    <property type="match status" value="1"/>
</dbReference>
<evidence type="ECO:0000259" key="8">
    <source>
        <dbReference type="PROSITE" id="PS51883"/>
    </source>
</evidence>
<dbReference type="CDD" id="cd01898">
    <property type="entry name" value="Obg"/>
    <property type="match status" value="1"/>
</dbReference>
<dbReference type="SUPFAM" id="SSF82051">
    <property type="entry name" value="Obg GTP-binding protein N-terminal domain"/>
    <property type="match status" value="1"/>
</dbReference>
<dbReference type="Gene3D" id="2.70.210.12">
    <property type="entry name" value="GTP1/OBG domain"/>
    <property type="match status" value="1"/>
</dbReference>
<evidence type="ECO:0000256" key="1">
    <source>
        <dbReference type="ARBA" id="ARBA00004604"/>
    </source>
</evidence>
<comment type="similarity">
    <text evidence="2">Belongs to the TRAFAC class OBG-HflX-like GTPase superfamily. OBG GTPase family.</text>
</comment>
<evidence type="ECO:0000256" key="5">
    <source>
        <dbReference type="ARBA" id="ARBA00023134"/>
    </source>
</evidence>
<evidence type="ECO:0000256" key="4">
    <source>
        <dbReference type="ARBA" id="ARBA00022741"/>
    </source>
</evidence>
<dbReference type="GO" id="GO:0003924">
    <property type="term" value="F:GTPase activity"/>
    <property type="evidence" value="ECO:0007669"/>
    <property type="project" value="InterPro"/>
</dbReference>
<dbReference type="GO" id="GO:0042254">
    <property type="term" value="P:ribosome biogenesis"/>
    <property type="evidence" value="ECO:0007669"/>
    <property type="project" value="UniProtKB-UniRule"/>
</dbReference>
<dbReference type="InterPro" id="IPR006169">
    <property type="entry name" value="GTP1_OBG_dom"/>
</dbReference>